<dbReference type="STRING" id="633148.Tagg_0836"/>
<feature type="region of interest" description="Disordered" evidence="1">
    <location>
        <begin position="68"/>
        <end position="110"/>
    </location>
</feature>
<evidence type="ECO:0000313" key="3">
    <source>
        <dbReference type="Proteomes" id="UP000002376"/>
    </source>
</evidence>
<dbReference type="OrthoDB" id="384555at2157"/>
<gene>
    <name evidence="2" type="ordered locus">Tagg_0836</name>
</gene>
<name>D5U1V9_THEAM</name>
<dbReference type="AlphaFoldDB" id="D5U1V9"/>
<feature type="compositionally biased region" description="Basic residues" evidence="1">
    <location>
        <begin position="90"/>
        <end position="110"/>
    </location>
</feature>
<dbReference type="KEGG" id="tag:Tagg_0836"/>
<reference evidence="3" key="2">
    <citation type="journal article" date="2010" name="Stand. Genomic Sci.">
        <title>Complete genome sequence of Thermosphaera aggregans type strain (M11TLT).</title>
        <authorList>
            <person name="Spring S."/>
            <person name="Rachel R."/>
            <person name="Lapidus A."/>
            <person name="Davenport K."/>
            <person name="Tice H."/>
            <person name="Copeland A."/>
            <person name="Cheng J.-F."/>
            <person name="Lucas S."/>
            <person name="Chen F."/>
            <person name="Nolan M."/>
            <person name="Bruce D."/>
            <person name="Goodwin L."/>
            <person name="Pitluck S."/>
            <person name="Ivanova N."/>
            <person name="Mavromatis K."/>
            <person name="Ovchinnikova G."/>
            <person name="Pati A."/>
            <person name="Chen A."/>
            <person name="Palaniappan K."/>
            <person name="Land M."/>
            <person name="Hauser L."/>
            <person name="Chang Y.-J."/>
            <person name="Jeffries C.C."/>
            <person name="Brettin T."/>
            <person name="Detter J.C."/>
            <person name="Tapia R."/>
            <person name="Han C."/>
            <person name="Heimerl T."/>
            <person name="Weikl F."/>
            <person name="Brambilla E."/>
            <person name="Goker M."/>
            <person name="Bristow J."/>
            <person name="Eisen J.A."/>
            <person name="Markowitz V."/>
            <person name="Hugenholtz P."/>
            <person name="Kyrpides N.C."/>
            <person name="Klenk H.-P."/>
        </authorList>
    </citation>
    <scope>NUCLEOTIDE SEQUENCE [LARGE SCALE GENOMIC DNA]</scope>
    <source>
        <strain evidence="3">DSM 11486 / M11TL</strain>
    </source>
</reference>
<dbReference type="RefSeq" id="WP_013129702.1">
    <property type="nucleotide sequence ID" value="NC_014160.1"/>
</dbReference>
<reference key="3">
    <citation type="submission" date="2010-02" db="EMBL/GenBank/DDBJ databases">
        <title>Complete genome sequence of Thermosphaera aggregans type strain (M11TL).</title>
        <authorList>
            <consortium name="US DOE Joint Genome Institute (JGI-PGF)"/>
            <person name="Spring S."/>
            <person name="Lapidus A."/>
            <person name="Munk C."/>
            <person name="Schroeder M."/>
            <person name="Glavina Del Rio T."/>
            <person name="Tice H."/>
            <person name="Copeland A."/>
            <person name="Cheng J.-F."/>
            <person name="Lucas S."/>
            <person name="Chen F."/>
            <person name="Nolan M."/>
            <person name="Bruce D."/>
            <person name="Goodwin L."/>
            <person name="Pitluck S."/>
            <person name="Ivanova N."/>
            <person name="Mavromatis K."/>
            <person name="Ovchinnikova G."/>
            <person name="Pati A."/>
            <person name="Chen A."/>
            <person name="Palaniappan K."/>
            <person name="Land M."/>
            <person name="Hauser L."/>
            <person name="Chang Y.-J."/>
            <person name="Jeffries C.C."/>
            <person name="Brettin T."/>
            <person name="Detter J.C."/>
            <person name="Tapia R."/>
            <person name="Han C."/>
            <person name="Chain P."/>
            <person name="Heimerl T."/>
            <person name="Weik F."/>
            <person name="Goker M."/>
            <person name="Rachel R."/>
            <person name="Bristow J."/>
            <person name="Eisen J.A."/>
            <person name="Markowitz V."/>
            <person name="Hugenholtz P."/>
            <person name="Kyrpides N.C."/>
            <person name="Klenk H.-P."/>
        </authorList>
    </citation>
    <scope>NUCLEOTIDE SEQUENCE</scope>
    <source>
        <strain>DSM 11486</strain>
    </source>
</reference>
<dbReference type="eggNOG" id="arCOG05938">
    <property type="taxonomic scope" value="Archaea"/>
</dbReference>
<keyword evidence="3" id="KW-1185">Reference proteome</keyword>
<reference evidence="2 3" key="1">
    <citation type="journal article" date="2010" name="Stand. Genomic Sci.">
        <title>Complete genome sequence of Thermosphaera aggregans type strain (M11TL).</title>
        <authorList>
            <person name="Spring S."/>
            <person name="Rachel R."/>
            <person name="Lapidus A."/>
            <person name="Davenport K."/>
            <person name="Tice H."/>
            <person name="Copeland A."/>
            <person name="Cheng J.F."/>
            <person name="Lucas S."/>
            <person name="Chen F."/>
            <person name="Nolan M."/>
            <person name="Bruce D."/>
            <person name="Goodwin L."/>
            <person name="Pitluck S."/>
            <person name="Ivanova N."/>
            <person name="Mavromatis K."/>
            <person name="Ovchinnikova G."/>
            <person name="Pati A."/>
            <person name="Chen A."/>
            <person name="Palaniappan K."/>
            <person name="Land M."/>
            <person name="Hauser L."/>
            <person name="Chang Y.J."/>
            <person name="Jeffries C.C."/>
            <person name="Brettin T."/>
            <person name="Detter J.C."/>
            <person name="Tapia R."/>
            <person name="Han C."/>
            <person name="Heimerl T."/>
            <person name="Weikl F."/>
            <person name="Brambilla E."/>
            <person name="Goker M."/>
            <person name="Bristow J."/>
            <person name="Eisen J.A."/>
            <person name="Markowitz V."/>
            <person name="Hugenholtz P."/>
            <person name="Kyrpides N.C."/>
            <person name="Klenk H.P."/>
        </authorList>
    </citation>
    <scope>NUCLEOTIDE SEQUENCE [LARGE SCALE GENOMIC DNA]</scope>
    <source>
        <strain evidence="3">DSM 11486 / M11TL</strain>
    </source>
</reference>
<dbReference type="GeneID" id="9165852"/>
<accession>D5U1V9</accession>
<protein>
    <submittedName>
        <fullName evidence="2">Uncharacterized protein</fullName>
    </submittedName>
</protein>
<evidence type="ECO:0000313" key="2">
    <source>
        <dbReference type="EMBL" id="ADG91109.1"/>
    </source>
</evidence>
<evidence type="ECO:0000256" key="1">
    <source>
        <dbReference type="SAM" id="MobiDB-lite"/>
    </source>
</evidence>
<proteinExistence type="predicted"/>
<dbReference type="EMBL" id="CP001939">
    <property type="protein sequence ID" value="ADG91109.1"/>
    <property type="molecule type" value="Genomic_DNA"/>
</dbReference>
<organism evidence="2 3">
    <name type="scientific">Thermosphaera aggregans (strain DSM 11486 / M11TL)</name>
    <dbReference type="NCBI Taxonomy" id="633148"/>
    <lineage>
        <taxon>Archaea</taxon>
        <taxon>Thermoproteota</taxon>
        <taxon>Thermoprotei</taxon>
        <taxon>Desulfurococcales</taxon>
        <taxon>Desulfurococcaceae</taxon>
        <taxon>Thermosphaera</taxon>
    </lineage>
</organism>
<sequence length="110" mass="12556">MLLEDEEVFEAEEVEVEAEAGEEGEEKEVVEIKVELLKQMLNISKMWQRVLSGEASIEELKETAFSRTVLKPAPPPTRKRRGEVSIGKEKKSKTRKKRSSGKRKSRKTGK</sequence>
<dbReference type="HOGENOM" id="CLU_2127729_0_0_2"/>
<dbReference type="Proteomes" id="UP000002376">
    <property type="component" value="Chromosome"/>
</dbReference>